<protein>
    <submittedName>
        <fullName evidence="1">Uncharacterized protein</fullName>
    </submittedName>
</protein>
<dbReference type="EMBL" id="DTHV01000014">
    <property type="protein sequence ID" value="HGW59886.1"/>
    <property type="molecule type" value="Genomic_DNA"/>
</dbReference>
<gene>
    <name evidence="1" type="ORF">ENV82_00360</name>
</gene>
<proteinExistence type="predicted"/>
<sequence>MDFKAIHERFKDDDSPSVEGQIRWLQKQGFAQHQIEQAMIATYSAIERGEFTPQNGFELDQYLLNEAKKIRTEELTLMIKRMEDFVANIKKQAIDEYKAQQAKPWYKRLFGKK</sequence>
<accession>A0A7C4TX39</accession>
<comment type="caution">
    <text evidence="1">The sequence shown here is derived from an EMBL/GenBank/DDBJ whole genome shotgun (WGS) entry which is preliminary data.</text>
</comment>
<evidence type="ECO:0000313" key="1">
    <source>
        <dbReference type="EMBL" id="HGW59886.1"/>
    </source>
</evidence>
<name>A0A7C4TX39_9BACT</name>
<reference evidence="1" key="1">
    <citation type="journal article" date="2020" name="mSystems">
        <title>Genome- and Community-Level Interaction Insights into Carbon Utilization and Element Cycling Functions of Hydrothermarchaeota in Hydrothermal Sediment.</title>
        <authorList>
            <person name="Zhou Z."/>
            <person name="Liu Y."/>
            <person name="Xu W."/>
            <person name="Pan J."/>
            <person name="Luo Z.H."/>
            <person name="Li M."/>
        </authorList>
    </citation>
    <scope>NUCLEOTIDE SEQUENCE [LARGE SCALE GENOMIC DNA]</scope>
    <source>
        <strain evidence="1">SpSt-794</strain>
    </source>
</reference>
<dbReference type="AlphaFoldDB" id="A0A7C4TX39"/>
<organism evidence="1">
    <name type="scientific">Caldisericum exile</name>
    <dbReference type="NCBI Taxonomy" id="693075"/>
    <lineage>
        <taxon>Bacteria</taxon>
        <taxon>Pseudomonadati</taxon>
        <taxon>Caldisericota/Cryosericota group</taxon>
        <taxon>Caldisericota</taxon>
        <taxon>Caldisericia</taxon>
        <taxon>Caldisericales</taxon>
        <taxon>Caldisericaceae</taxon>
        <taxon>Caldisericum</taxon>
    </lineage>
</organism>